<comment type="caution">
    <text evidence="1">The sequence shown here is derived from an EMBL/GenBank/DDBJ whole genome shotgun (WGS) entry which is preliminary data.</text>
</comment>
<dbReference type="Proteomes" id="UP001295684">
    <property type="component" value="Unassembled WGS sequence"/>
</dbReference>
<evidence type="ECO:0000313" key="2">
    <source>
        <dbReference type="Proteomes" id="UP001295684"/>
    </source>
</evidence>
<dbReference type="AlphaFoldDB" id="A0AAD1Y3T8"/>
<protein>
    <submittedName>
        <fullName evidence="1">Uncharacterized protein</fullName>
    </submittedName>
</protein>
<sequence length="127" mass="14288">MKSFSSNQDIWADEDQLLSEDECSPQIPKTTKQFCNTLKSNKGKANKADFEVEQESLSNIDCPREAGKYTLRSVSCVPKSQFKISNTRYAKLKSQNYGCTLSFSPAKVQSKLLRRIPSSDILKSLRG</sequence>
<dbReference type="EMBL" id="CAMPGE010026500">
    <property type="protein sequence ID" value="CAI2384183.1"/>
    <property type="molecule type" value="Genomic_DNA"/>
</dbReference>
<accession>A0AAD1Y3T8</accession>
<proteinExistence type="predicted"/>
<keyword evidence="2" id="KW-1185">Reference proteome</keyword>
<organism evidence="1 2">
    <name type="scientific">Euplotes crassus</name>
    <dbReference type="NCBI Taxonomy" id="5936"/>
    <lineage>
        <taxon>Eukaryota</taxon>
        <taxon>Sar</taxon>
        <taxon>Alveolata</taxon>
        <taxon>Ciliophora</taxon>
        <taxon>Intramacronucleata</taxon>
        <taxon>Spirotrichea</taxon>
        <taxon>Hypotrichia</taxon>
        <taxon>Euplotida</taxon>
        <taxon>Euplotidae</taxon>
        <taxon>Moneuplotes</taxon>
    </lineage>
</organism>
<name>A0AAD1Y3T8_EUPCR</name>
<evidence type="ECO:0000313" key="1">
    <source>
        <dbReference type="EMBL" id="CAI2384183.1"/>
    </source>
</evidence>
<reference evidence="1" key="1">
    <citation type="submission" date="2023-07" db="EMBL/GenBank/DDBJ databases">
        <authorList>
            <consortium name="AG Swart"/>
            <person name="Singh M."/>
            <person name="Singh A."/>
            <person name="Seah K."/>
            <person name="Emmerich C."/>
        </authorList>
    </citation>
    <scope>NUCLEOTIDE SEQUENCE</scope>
    <source>
        <strain evidence="1">DP1</strain>
    </source>
</reference>
<gene>
    <name evidence="1" type="ORF">ECRASSUSDP1_LOCUS25705</name>
</gene>